<dbReference type="InterPro" id="IPR002921">
    <property type="entry name" value="Fungal_lipase-type"/>
</dbReference>
<dbReference type="Pfam" id="PF01764">
    <property type="entry name" value="Lipase_3"/>
    <property type="match status" value="1"/>
</dbReference>
<feature type="domain" description="Fungal lipase-type" evidence="1">
    <location>
        <begin position="60"/>
        <end position="199"/>
    </location>
</feature>
<dbReference type="SUPFAM" id="SSF53474">
    <property type="entry name" value="alpha/beta-Hydrolases"/>
    <property type="match status" value="1"/>
</dbReference>
<name>E2EYZ5_9FUNG</name>
<evidence type="ECO:0000313" key="2">
    <source>
        <dbReference type="EMBL" id="ADK37850.1"/>
    </source>
</evidence>
<dbReference type="AlphaFoldDB" id="E2EYZ5"/>
<gene>
    <name evidence="2" type="primary">LIP1</name>
</gene>
<feature type="non-terminal residue" evidence="2">
    <location>
        <position position="1"/>
    </location>
</feature>
<dbReference type="CDD" id="cd00519">
    <property type="entry name" value="Lipase_3"/>
    <property type="match status" value="1"/>
</dbReference>
<sequence length="262" mass="29719">SFDAIRQNFISSYMPFCPSEKIAGHDCICKETYPQVEFIDDPESGTLVIVAINSKLSQIVVSYRITANLQNWIDNLSFQLVDIPEMPRGVRVHRGIYSTYIAAFNRVRDSVNRLLDDSQYKNHTLFITGYSLGGGLAQVSTPSWYNLLQSRRDPRPIEVISYSNPRVGNRDFADYMESLNISITRYTNGNDLVSHLPGRKLGYVHAGVEVYGKSTLFKHSLHHCSQEFDEDINCILGTFDLKNPLSHIYPLGKLFPLPPYCS</sequence>
<dbReference type="InterPro" id="IPR029058">
    <property type="entry name" value="AB_hydrolase_fold"/>
</dbReference>
<dbReference type="PANTHER" id="PTHR45856:SF11">
    <property type="entry name" value="FUNGAL LIPASE-LIKE DOMAIN-CONTAINING PROTEIN"/>
    <property type="match status" value="1"/>
</dbReference>
<protein>
    <submittedName>
        <fullName evidence="2">Putative triacylglycerol lipase</fullName>
    </submittedName>
</protein>
<accession>E2EYZ5</accession>
<dbReference type="PANTHER" id="PTHR45856">
    <property type="entry name" value="ALPHA/BETA-HYDROLASES SUPERFAMILY PROTEIN"/>
    <property type="match status" value="1"/>
</dbReference>
<proteinExistence type="evidence at transcript level"/>
<evidence type="ECO:0000259" key="1">
    <source>
        <dbReference type="Pfam" id="PF01764"/>
    </source>
</evidence>
<dbReference type="InterPro" id="IPR051218">
    <property type="entry name" value="Sec_MonoDiacylglyc_Lipase"/>
</dbReference>
<organism evidence="2">
    <name type="scientific">Entomophthora planchoniana</name>
    <dbReference type="NCBI Taxonomy" id="177370"/>
    <lineage>
        <taxon>Eukaryota</taxon>
        <taxon>Fungi</taxon>
        <taxon>Fungi incertae sedis</taxon>
        <taxon>Zoopagomycota</taxon>
        <taxon>Entomophthoromycotina</taxon>
        <taxon>Entomophthoromycetes</taxon>
        <taxon>Entomophthorales</taxon>
        <taxon>Entomophthoraceae</taxon>
        <taxon>Entomophthora</taxon>
    </lineage>
</organism>
<dbReference type="EMBL" id="HM001235">
    <property type="protein sequence ID" value="ADK37850.1"/>
    <property type="molecule type" value="mRNA"/>
</dbReference>
<dbReference type="Gene3D" id="3.40.50.1820">
    <property type="entry name" value="alpha/beta hydrolase"/>
    <property type="match status" value="1"/>
</dbReference>
<reference evidence="2" key="1">
    <citation type="journal article" date="2011" name="Fungal Genet. Biol.">
        <title>Secretome of fungus-infected aphids documents high pathogen activity and weak host response.</title>
        <authorList>
            <person name="Grell M.N."/>
            <person name="Jensen A.B."/>
            <person name="Olsen P.B."/>
            <person name="Eilenberg J."/>
            <person name="Lange L."/>
        </authorList>
    </citation>
    <scope>NUCLEOTIDE SEQUENCE</scope>
</reference>
<dbReference type="GO" id="GO:0006629">
    <property type="term" value="P:lipid metabolic process"/>
    <property type="evidence" value="ECO:0007669"/>
    <property type="project" value="InterPro"/>
</dbReference>